<dbReference type="RefSeq" id="WP_379897994.1">
    <property type="nucleotide sequence ID" value="NZ_JBHRTR010000007.1"/>
</dbReference>
<comment type="caution">
    <text evidence="1">The sequence shown here is derived from an EMBL/GenBank/DDBJ whole genome shotgun (WGS) entry which is preliminary data.</text>
</comment>
<organism evidence="1 2">
    <name type="scientific">Marinibaculum pumilum</name>
    <dbReference type="NCBI Taxonomy" id="1766165"/>
    <lineage>
        <taxon>Bacteria</taxon>
        <taxon>Pseudomonadati</taxon>
        <taxon>Pseudomonadota</taxon>
        <taxon>Alphaproteobacteria</taxon>
        <taxon>Rhodospirillales</taxon>
        <taxon>Rhodospirillaceae</taxon>
        <taxon>Marinibaculum</taxon>
    </lineage>
</organism>
<accession>A0ABV7KV30</accession>
<keyword evidence="2" id="KW-1185">Reference proteome</keyword>
<evidence type="ECO:0000313" key="1">
    <source>
        <dbReference type="EMBL" id="MFC3226167.1"/>
    </source>
</evidence>
<dbReference type="EMBL" id="JBHRTR010000007">
    <property type="protein sequence ID" value="MFC3226167.1"/>
    <property type="molecule type" value="Genomic_DNA"/>
</dbReference>
<proteinExistence type="predicted"/>
<dbReference type="Pfam" id="PF12100">
    <property type="entry name" value="DUF3576"/>
    <property type="match status" value="1"/>
</dbReference>
<evidence type="ECO:0000313" key="2">
    <source>
        <dbReference type="Proteomes" id="UP001595528"/>
    </source>
</evidence>
<dbReference type="Proteomes" id="UP001595528">
    <property type="component" value="Unassembled WGS sequence"/>
</dbReference>
<dbReference type="InterPro" id="IPR021959">
    <property type="entry name" value="DUF3576"/>
</dbReference>
<sequence length="173" mass="18333">MAASAIALLLLGACESGDVEYSYPEKVGRNRYDPSGRTEQNTVFGPGGLSIFGGGSDAADGSGGGGGIGVNSFLWRASLDTISFMPLASADPFGGVIITDWYTPPASPDERFKMTVYILDRTLRSDGVKVAVFRQRRNGGDWLQEPVADDTATNLENAILARARQLRIDQAGG</sequence>
<gene>
    <name evidence="1" type="ORF">ACFOGJ_02945</name>
</gene>
<reference evidence="2" key="1">
    <citation type="journal article" date="2019" name="Int. J. Syst. Evol. Microbiol.">
        <title>The Global Catalogue of Microorganisms (GCM) 10K type strain sequencing project: providing services to taxonomists for standard genome sequencing and annotation.</title>
        <authorList>
            <consortium name="The Broad Institute Genomics Platform"/>
            <consortium name="The Broad Institute Genome Sequencing Center for Infectious Disease"/>
            <person name="Wu L."/>
            <person name="Ma J."/>
        </authorList>
    </citation>
    <scope>NUCLEOTIDE SEQUENCE [LARGE SCALE GENOMIC DNA]</scope>
    <source>
        <strain evidence="2">KCTC 42964</strain>
    </source>
</reference>
<name>A0ABV7KV30_9PROT</name>
<protein>
    <submittedName>
        <fullName evidence="1">DUF3576 domain-containing protein</fullName>
    </submittedName>
</protein>